<dbReference type="InterPro" id="IPR036188">
    <property type="entry name" value="FAD/NAD-bd_sf"/>
</dbReference>
<name>A0A9D1N4P4_9FIRM</name>
<dbReference type="Proteomes" id="UP000824130">
    <property type="component" value="Unassembled WGS sequence"/>
</dbReference>
<dbReference type="InterPro" id="IPR006076">
    <property type="entry name" value="FAD-dep_OxRdtase"/>
</dbReference>
<dbReference type="Gene3D" id="3.30.9.10">
    <property type="entry name" value="D-Amino Acid Oxidase, subunit A, domain 2"/>
    <property type="match status" value="1"/>
</dbReference>
<reference evidence="3" key="1">
    <citation type="submission" date="2020-10" db="EMBL/GenBank/DDBJ databases">
        <authorList>
            <person name="Gilroy R."/>
        </authorList>
    </citation>
    <scope>NUCLEOTIDE SEQUENCE</scope>
    <source>
        <strain evidence="3">ChiSjej4B22-8349</strain>
    </source>
</reference>
<comment type="caution">
    <text evidence="3">The sequence shown here is derived from an EMBL/GenBank/DDBJ whole genome shotgun (WGS) entry which is preliminary data.</text>
</comment>
<feature type="domain" description="FAD dependent oxidoreductase" evidence="1">
    <location>
        <begin position="6"/>
        <end position="365"/>
    </location>
</feature>
<proteinExistence type="predicted"/>
<evidence type="ECO:0000259" key="1">
    <source>
        <dbReference type="Pfam" id="PF01266"/>
    </source>
</evidence>
<dbReference type="Gene3D" id="1.10.10.1100">
    <property type="entry name" value="BFD-like [2Fe-2S]-binding domain"/>
    <property type="match status" value="1"/>
</dbReference>
<reference evidence="3" key="2">
    <citation type="journal article" date="2021" name="PeerJ">
        <title>Extensive microbial diversity within the chicken gut microbiome revealed by metagenomics and culture.</title>
        <authorList>
            <person name="Gilroy R."/>
            <person name="Ravi A."/>
            <person name="Getino M."/>
            <person name="Pursley I."/>
            <person name="Horton D.L."/>
            <person name="Alikhan N.F."/>
            <person name="Baker D."/>
            <person name="Gharbi K."/>
            <person name="Hall N."/>
            <person name="Watson M."/>
            <person name="Adriaenssens E.M."/>
            <person name="Foster-Nyarko E."/>
            <person name="Jarju S."/>
            <person name="Secka A."/>
            <person name="Antonio M."/>
            <person name="Oren A."/>
            <person name="Chaudhuri R.R."/>
            <person name="La Ragione R."/>
            <person name="Hildebrand F."/>
            <person name="Pallen M.J."/>
        </authorList>
    </citation>
    <scope>NUCLEOTIDE SEQUENCE</scope>
    <source>
        <strain evidence="3">ChiSjej4B22-8349</strain>
    </source>
</reference>
<dbReference type="AlphaFoldDB" id="A0A9D1N4P4"/>
<protein>
    <submittedName>
        <fullName evidence="3">FAD-dependent oxidoreductase</fullName>
    </submittedName>
</protein>
<dbReference type="PANTHER" id="PTHR42720:SF1">
    <property type="entry name" value="GLYCEROL 3-PHOSPHATE OXIDASE"/>
    <property type="match status" value="1"/>
</dbReference>
<dbReference type="PANTHER" id="PTHR42720">
    <property type="entry name" value="GLYCEROL-3-PHOSPHATE DEHYDROGENASE"/>
    <property type="match status" value="1"/>
</dbReference>
<evidence type="ECO:0000313" key="3">
    <source>
        <dbReference type="EMBL" id="HIU95113.1"/>
    </source>
</evidence>
<accession>A0A9D1N4P4</accession>
<organism evidence="3 4">
    <name type="scientific">Candidatus Allocopromorpha excrementipullorum</name>
    <dbReference type="NCBI Taxonomy" id="2840743"/>
    <lineage>
        <taxon>Bacteria</taxon>
        <taxon>Bacillati</taxon>
        <taxon>Bacillota</taxon>
        <taxon>Clostridia</taxon>
        <taxon>Eubacteriales</taxon>
        <taxon>Eubacteriaceae</taxon>
        <taxon>Eubacteriaceae incertae sedis</taxon>
        <taxon>Candidatus Allocopromorpha</taxon>
    </lineage>
</organism>
<dbReference type="Pfam" id="PF01266">
    <property type="entry name" value="DAO"/>
    <property type="match status" value="1"/>
</dbReference>
<sequence length="492" mass="54652">MDYETDVVIVGAGIVGSAIARQLSRYDLDVMIVEKNEDIGGTASRQNQGVICATSVFSMLMYEEEHMMDPTITNLFTISNALIYPQWLEDLEVGSRRTGAICVAKNQEEMDKMEVARKRGWARGDYRTRRVTKKQVYELVPQLAPGYVGGYYCPDERAVDVFDLVVAMLQNAIENGVRILRRTKALAVDVDKETETVRGLKTDKGYIKAKYVINCCAIYADDLAKTTGYCDYRCYPRYGQTPIMDKNLPYAPTPMVRPCPGKIATGVAITPTFSGNLGVGPSADNGEDKEYVATTKEGIEKVMEQAKKLIPAMDLKDSITQFTGARCCKDPSNWVIEVSKNVKGYCEAVGITQGVTAAPAIACYMQYLLENDGLSMEPKDDFQPKRKKIKKFVDMTEEEKAAAIAEDPRYGHVICRCETITEAEIVRAIHTEPKARSVDAIKRRLRAGMGRCQGGFCSPRIVEILARELGVPVETITKNEPGSEIIVDKCRK</sequence>
<evidence type="ECO:0000259" key="2">
    <source>
        <dbReference type="Pfam" id="PF04324"/>
    </source>
</evidence>
<gene>
    <name evidence="3" type="ORF">IAD25_00185</name>
</gene>
<dbReference type="SUPFAM" id="SSF51905">
    <property type="entry name" value="FAD/NAD(P)-binding domain"/>
    <property type="match status" value="1"/>
</dbReference>
<dbReference type="InterPro" id="IPR041854">
    <property type="entry name" value="BFD-like_2Fe2S-bd_dom_sf"/>
</dbReference>
<dbReference type="CDD" id="cd19946">
    <property type="entry name" value="GlpA-like_Fer2_BFD-like"/>
    <property type="match status" value="1"/>
</dbReference>
<dbReference type="InterPro" id="IPR052745">
    <property type="entry name" value="G3P_Oxidase/Oxidoreductase"/>
</dbReference>
<dbReference type="Pfam" id="PF04324">
    <property type="entry name" value="Fer2_BFD"/>
    <property type="match status" value="1"/>
</dbReference>
<dbReference type="Gene3D" id="3.50.50.60">
    <property type="entry name" value="FAD/NAD(P)-binding domain"/>
    <property type="match status" value="1"/>
</dbReference>
<dbReference type="EMBL" id="DVOB01000005">
    <property type="protein sequence ID" value="HIU95113.1"/>
    <property type="molecule type" value="Genomic_DNA"/>
</dbReference>
<evidence type="ECO:0000313" key="4">
    <source>
        <dbReference type="Proteomes" id="UP000824130"/>
    </source>
</evidence>
<dbReference type="InterPro" id="IPR007419">
    <property type="entry name" value="BFD-like_2Fe2S-bd_dom"/>
</dbReference>
<feature type="domain" description="BFD-like [2Fe-2S]-binding" evidence="2">
    <location>
        <begin position="413"/>
        <end position="467"/>
    </location>
</feature>